<dbReference type="Proteomes" id="UP000663929">
    <property type="component" value="Chromosome"/>
</dbReference>
<dbReference type="GO" id="GO:0015288">
    <property type="term" value="F:porin activity"/>
    <property type="evidence" value="ECO:0007669"/>
    <property type="project" value="TreeGrafter"/>
</dbReference>
<dbReference type="RefSeq" id="WP_237383375.1">
    <property type="nucleotide sequence ID" value="NZ_CP071793.1"/>
</dbReference>
<dbReference type="PANTHER" id="PTHR30026">
    <property type="entry name" value="OUTER MEMBRANE PROTEIN TOLC"/>
    <property type="match status" value="1"/>
</dbReference>
<feature type="chain" id="PRO_5035184950" evidence="9">
    <location>
        <begin position="20"/>
        <end position="509"/>
    </location>
</feature>
<proteinExistence type="inferred from homology"/>
<dbReference type="EMBL" id="CP071793">
    <property type="protein sequence ID" value="QTD53273.1"/>
    <property type="molecule type" value="Genomic_DNA"/>
</dbReference>
<dbReference type="GO" id="GO:1990281">
    <property type="term" value="C:efflux pump complex"/>
    <property type="evidence" value="ECO:0007669"/>
    <property type="project" value="TreeGrafter"/>
</dbReference>
<dbReference type="Pfam" id="PF02321">
    <property type="entry name" value="OEP"/>
    <property type="match status" value="2"/>
</dbReference>
<keyword evidence="11" id="KW-1185">Reference proteome</keyword>
<evidence type="ECO:0000313" key="11">
    <source>
        <dbReference type="Proteomes" id="UP000663929"/>
    </source>
</evidence>
<evidence type="ECO:0000256" key="5">
    <source>
        <dbReference type="ARBA" id="ARBA00022692"/>
    </source>
</evidence>
<reference evidence="10" key="1">
    <citation type="submission" date="2021-03" db="EMBL/GenBank/DDBJ databases">
        <title>Acanthopleuribacteraceae sp. M133.</title>
        <authorList>
            <person name="Wang G."/>
        </authorList>
    </citation>
    <scope>NUCLEOTIDE SEQUENCE</scope>
    <source>
        <strain evidence="10">M133</strain>
    </source>
</reference>
<evidence type="ECO:0000256" key="2">
    <source>
        <dbReference type="ARBA" id="ARBA00007613"/>
    </source>
</evidence>
<comment type="similarity">
    <text evidence="2">Belongs to the outer membrane factor (OMF) (TC 1.B.17) family.</text>
</comment>
<organism evidence="10 11">
    <name type="scientific">Sulfidibacter corallicola</name>
    <dbReference type="NCBI Taxonomy" id="2818388"/>
    <lineage>
        <taxon>Bacteria</taxon>
        <taxon>Pseudomonadati</taxon>
        <taxon>Acidobacteriota</taxon>
        <taxon>Holophagae</taxon>
        <taxon>Acanthopleuribacterales</taxon>
        <taxon>Acanthopleuribacteraceae</taxon>
        <taxon>Sulfidibacter</taxon>
    </lineage>
</organism>
<feature type="coiled-coil region" evidence="8">
    <location>
        <begin position="417"/>
        <end position="485"/>
    </location>
</feature>
<dbReference type="Gene3D" id="1.20.1600.10">
    <property type="entry name" value="Outer membrane efflux proteins (OEP)"/>
    <property type="match status" value="2"/>
</dbReference>
<keyword evidence="6" id="KW-0472">Membrane</keyword>
<dbReference type="KEGG" id="scor:J3U87_12530"/>
<dbReference type="InterPro" id="IPR051906">
    <property type="entry name" value="TolC-like"/>
</dbReference>
<name>A0A8A4TUW9_SULCO</name>
<protein>
    <submittedName>
        <fullName evidence="10">TolC family protein</fullName>
    </submittedName>
</protein>
<evidence type="ECO:0000313" key="10">
    <source>
        <dbReference type="EMBL" id="QTD53273.1"/>
    </source>
</evidence>
<dbReference type="AlphaFoldDB" id="A0A8A4TUW9"/>
<evidence type="ECO:0000256" key="6">
    <source>
        <dbReference type="ARBA" id="ARBA00023136"/>
    </source>
</evidence>
<gene>
    <name evidence="10" type="ORF">J3U87_12530</name>
</gene>
<evidence type="ECO:0000256" key="8">
    <source>
        <dbReference type="SAM" id="Coils"/>
    </source>
</evidence>
<comment type="subcellular location">
    <subcellularLocation>
        <location evidence="1">Cell outer membrane</location>
    </subcellularLocation>
</comment>
<evidence type="ECO:0000256" key="7">
    <source>
        <dbReference type="ARBA" id="ARBA00023237"/>
    </source>
</evidence>
<evidence type="ECO:0000256" key="9">
    <source>
        <dbReference type="SAM" id="SignalP"/>
    </source>
</evidence>
<sequence length="509" mass="57302">MHQRWLLGLLILISAQALAQDAKPLSLTEALKTAVERNLDIELQRVTIESQRISLDLTRAKYEPTVTADSSIASQDNRVENTNQGQVGANFNRETKRLNSAYSKTHDFGLTYRVDFNNSVRKSGAANEALFGTTYTSSINFSIEQQLLRGFGFDESVYRKDQFVAKGNYQSSLEDLKIQVETVLLNTEDAYWNLVASIEELKVAQQSLDLAKQLYEQNKVKIEVGTLAPIELVNTEATVASRENDIVTKENSVRAAEDALKKVMNLPVEQWRHSLKPSDELKIIETTPNLEADYQKALDARPESIKNRIAMDNAKAELKFQKNQLLPELKLTGGYGSSANSSNDVEFPEDAPPQIIGTGSFTDALSDTAAFDLPGWSVGLELSWTPFNRQAKLNQTQAEVTLRQRELETEQSQIVILEEVRAAIRDLETNQKSIKANEKTLKFREENLKAEEQKFQNGLSTNYRVSEVQEELAQARNSLIQSRVNYKKAVTKYHKALGQLNQMHNISVQ</sequence>
<keyword evidence="7" id="KW-0998">Cell outer membrane</keyword>
<keyword evidence="4" id="KW-1134">Transmembrane beta strand</keyword>
<evidence type="ECO:0000256" key="3">
    <source>
        <dbReference type="ARBA" id="ARBA00022448"/>
    </source>
</evidence>
<keyword evidence="5" id="KW-0812">Transmembrane</keyword>
<keyword evidence="3" id="KW-0813">Transport</keyword>
<keyword evidence="9" id="KW-0732">Signal</keyword>
<evidence type="ECO:0000256" key="1">
    <source>
        <dbReference type="ARBA" id="ARBA00004442"/>
    </source>
</evidence>
<accession>A0A8A4TUW9</accession>
<feature type="signal peptide" evidence="9">
    <location>
        <begin position="1"/>
        <end position="19"/>
    </location>
</feature>
<dbReference type="GO" id="GO:0015562">
    <property type="term" value="F:efflux transmembrane transporter activity"/>
    <property type="evidence" value="ECO:0007669"/>
    <property type="project" value="InterPro"/>
</dbReference>
<keyword evidence="8" id="KW-0175">Coiled coil</keyword>
<dbReference type="GO" id="GO:0009279">
    <property type="term" value="C:cell outer membrane"/>
    <property type="evidence" value="ECO:0007669"/>
    <property type="project" value="UniProtKB-SubCell"/>
</dbReference>
<dbReference type="InterPro" id="IPR003423">
    <property type="entry name" value="OMP_efflux"/>
</dbReference>
<dbReference type="PANTHER" id="PTHR30026:SF23">
    <property type="entry name" value="TO APRF-PUTATIVE OUTER MEMBRANE EFFLUX PROTEIN OR SECRETED ALKALINE PHOSPHATASE-RELATED"/>
    <property type="match status" value="1"/>
</dbReference>
<evidence type="ECO:0000256" key="4">
    <source>
        <dbReference type="ARBA" id="ARBA00022452"/>
    </source>
</evidence>
<dbReference type="SUPFAM" id="SSF56954">
    <property type="entry name" value="Outer membrane efflux proteins (OEP)"/>
    <property type="match status" value="1"/>
</dbReference>